<evidence type="ECO:0000256" key="12">
    <source>
        <dbReference type="ARBA" id="ARBA00023065"/>
    </source>
</evidence>
<protein>
    <submittedName>
        <fullName evidence="19">Sodium/potassium-transporting ATPase subunit beta-233</fullName>
    </submittedName>
</protein>
<proteinExistence type="inferred from homology"/>
<dbReference type="NCBIfam" id="TIGR01107">
    <property type="entry name" value="Na_K_ATPase_bet"/>
    <property type="match status" value="1"/>
</dbReference>
<dbReference type="InterPro" id="IPR000402">
    <property type="entry name" value="Na/K_ATPase_sub_beta"/>
</dbReference>
<evidence type="ECO:0000256" key="7">
    <source>
        <dbReference type="ARBA" id="ARBA00022692"/>
    </source>
</evidence>
<keyword evidence="5" id="KW-0633">Potassium transport</keyword>
<comment type="similarity">
    <text evidence="2">Belongs to the X(+)/potassium ATPases subunit beta family.</text>
</comment>
<dbReference type="EMBL" id="WKFB01000400">
    <property type="protein sequence ID" value="KAF6724281.1"/>
    <property type="molecule type" value="Genomic_DNA"/>
</dbReference>
<keyword evidence="8" id="KW-0630">Potassium</keyword>
<reference evidence="19" key="1">
    <citation type="journal article" name="BMC Genomics">
        <title>Long-read sequencing and de novo genome assembly of marine medaka (Oryzias melastigma).</title>
        <authorList>
            <person name="Liang P."/>
            <person name="Saqib H.S.A."/>
            <person name="Ni X."/>
            <person name="Shen Y."/>
        </authorList>
    </citation>
    <scope>NUCLEOTIDE SEQUENCE</scope>
    <source>
        <strain evidence="19">Bigg-433</strain>
    </source>
</reference>
<keyword evidence="6" id="KW-0740">Sodium/potassium transport</keyword>
<evidence type="ECO:0000256" key="16">
    <source>
        <dbReference type="ARBA" id="ARBA00023201"/>
    </source>
</evidence>
<keyword evidence="7 18" id="KW-0812">Transmembrane</keyword>
<evidence type="ECO:0000256" key="15">
    <source>
        <dbReference type="ARBA" id="ARBA00023180"/>
    </source>
</evidence>
<dbReference type="PANTHER" id="PTHR11523:SF10">
    <property type="entry name" value="SODIUM_POTASSIUM-TRANSPORTING ATPASE SUBUNIT BETA-1"/>
    <property type="match status" value="1"/>
</dbReference>
<keyword evidence="3" id="KW-0813">Transport</keyword>
<evidence type="ECO:0000256" key="17">
    <source>
        <dbReference type="SAM" id="MobiDB-lite"/>
    </source>
</evidence>
<feature type="transmembrane region" description="Helical" evidence="18">
    <location>
        <begin position="151"/>
        <end position="173"/>
    </location>
</feature>
<keyword evidence="4" id="KW-1003">Cell membrane</keyword>
<evidence type="ECO:0000256" key="18">
    <source>
        <dbReference type="SAM" id="Phobius"/>
    </source>
</evidence>
<dbReference type="AlphaFoldDB" id="A0A834F7J4"/>
<dbReference type="PANTHER" id="PTHR11523">
    <property type="entry name" value="SODIUM/POTASSIUM-DEPENDENT ATPASE BETA SUBUNIT"/>
    <property type="match status" value="1"/>
</dbReference>
<dbReference type="GO" id="GO:0005890">
    <property type="term" value="C:sodium:potassium-exchanging ATPase complex"/>
    <property type="evidence" value="ECO:0007669"/>
    <property type="project" value="InterPro"/>
</dbReference>
<dbReference type="Proteomes" id="UP000646548">
    <property type="component" value="Unassembled WGS sequence"/>
</dbReference>
<feature type="compositionally biased region" description="Polar residues" evidence="17">
    <location>
        <begin position="1"/>
        <end position="16"/>
    </location>
</feature>
<evidence type="ECO:0000256" key="6">
    <source>
        <dbReference type="ARBA" id="ARBA00022607"/>
    </source>
</evidence>
<dbReference type="Pfam" id="PF00287">
    <property type="entry name" value="Na_K-ATPase"/>
    <property type="match status" value="2"/>
</dbReference>
<keyword evidence="10 18" id="KW-1133">Transmembrane helix</keyword>
<keyword evidence="16" id="KW-0739">Sodium transport</keyword>
<dbReference type="GO" id="GO:0001671">
    <property type="term" value="F:ATPase activator activity"/>
    <property type="evidence" value="ECO:0007669"/>
    <property type="project" value="TreeGrafter"/>
</dbReference>
<evidence type="ECO:0000256" key="10">
    <source>
        <dbReference type="ARBA" id="ARBA00022989"/>
    </source>
</evidence>
<keyword evidence="14" id="KW-1015">Disulfide bond</keyword>
<evidence type="ECO:0000256" key="4">
    <source>
        <dbReference type="ARBA" id="ARBA00022475"/>
    </source>
</evidence>
<keyword evidence="15" id="KW-0325">Glycoprotein</keyword>
<accession>A0A834F7J4</accession>
<dbReference type="InterPro" id="IPR038702">
    <property type="entry name" value="Na/K_ATPase_sub_beta_sf"/>
</dbReference>
<comment type="subcellular location">
    <subcellularLocation>
        <location evidence="1">Cell membrane</location>
        <topology evidence="1">Single-pass type II membrane protein</topology>
    </subcellularLocation>
</comment>
<gene>
    <name evidence="19" type="ORF">FQA47_003745</name>
</gene>
<evidence type="ECO:0000256" key="1">
    <source>
        <dbReference type="ARBA" id="ARBA00004401"/>
    </source>
</evidence>
<name>A0A834F7J4_ORYME</name>
<evidence type="ECO:0000313" key="19">
    <source>
        <dbReference type="EMBL" id="KAF6724281.1"/>
    </source>
</evidence>
<evidence type="ECO:0000256" key="9">
    <source>
        <dbReference type="ARBA" id="ARBA00022968"/>
    </source>
</evidence>
<evidence type="ECO:0000256" key="5">
    <source>
        <dbReference type="ARBA" id="ARBA00022538"/>
    </source>
</evidence>
<dbReference type="GO" id="GO:0030007">
    <property type="term" value="P:intracellular potassium ion homeostasis"/>
    <property type="evidence" value="ECO:0007669"/>
    <property type="project" value="TreeGrafter"/>
</dbReference>
<evidence type="ECO:0000256" key="2">
    <source>
        <dbReference type="ARBA" id="ARBA00005876"/>
    </source>
</evidence>
<dbReference type="Gene3D" id="2.60.40.1660">
    <property type="entry name" value="Na, k-atpase alpha subunit"/>
    <property type="match status" value="2"/>
</dbReference>
<feature type="region of interest" description="Disordered" evidence="17">
    <location>
        <begin position="1"/>
        <end position="33"/>
    </location>
</feature>
<sequence>MGRTGSSWCESGTPHTRTLAHAHTSPLPPSGRERAARVSCHLFDLTLLQSGSALRTLGSLRRTRAVIVGPPRGGRAHAPRRAVKGLKLHHGPRCSHLEPLPPPAAGSDGGAAAAGLGFSQIMFVLLQPHTPLMVQLCRCGVTWSGSVKITLFYVVFYGCLAGVFIGTIQAMLLTLNDFKPPGRTEWRPLVVLKVVQMTSKSSGLSHTPKVDKAEVSYSINSYETYMPFTKALREFVSQYDDANQGDQSKFDDCGRKYSFNVSPGIWRDPDRANHPLLPPEEPAEYKLRGDLDDNAGVRKACRFSRKWLGPCSGLEDESFGFKEGKPCIIVKLNRIVNFRPRPPSSNDSIPPEAAPKVQPNVIPLFCTNKREEDAGKIGEIKYYGIGGGFPLQYYPYYGKRLHPQYLQPLVAVQFANLTQNEELRIECKVFGENIDYNEKDRYQGRFDLKITINNV</sequence>
<dbReference type="GO" id="GO:0006883">
    <property type="term" value="P:intracellular sodium ion homeostasis"/>
    <property type="evidence" value="ECO:0007669"/>
    <property type="project" value="TreeGrafter"/>
</dbReference>
<evidence type="ECO:0000256" key="11">
    <source>
        <dbReference type="ARBA" id="ARBA00023053"/>
    </source>
</evidence>
<comment type="caution">
    <text evidence="19">The sequence shown here is derived from an EMBL/GenBank/DDBJ whole genome shotgun (WGS) entry which is preliminary data.</text>
</comment>
<keyword evidence="13 18" id="KW-0472">Membrane</keyword>
<keyword evidence="9" id="KW-0735">Signal-anchor</keyword>
<dbReference type="GO" id="GO:0036376">
    <property type="term" value="P:sodium ion export across plasma membrane"/>
    <property type="evidence" value="ECO:0007669"/>
    <property type="project" value="TreeGrafter"/>
</dbReference>
<evidence type="ECO:0000313" key="20">
    <source>
        <dbReference type="Proteomes" id="UP000646548"/>
    </source>
</evidence>
<dbReference type="PROSITE" id="PS00391">
    <property type="entry name" value="ATPASE_NA_K_BETA_2"/>
    <property type="match status" value="1"/>
</dbReference>
<evidence type="ECO:0000256" key="3">
    <source>
        <dbReference type="ARBA" id="ARBA00022448"/>
    </source>
</evidence>
<keyword evidence="11" id="KW-0915">Sodium</keyword>
<organism evidence="19 20">
    <name type="scientific">Oryzias melastigma</name>
    <name type="common">Marine medaka</name>
    <dbReference type="NCBI Taxonomy" id="30732"/>
    <lineage>
        <taxon>Eukaryota</taxon>
        <taxon>Metazoa</taxon>
        <taxon>Chordata</taxon>
        <taxon>Craniata</taxon>
        <taxon>Vertebrata</taxon>
        <taxon>Euteleostomi</taxon>
        <taxon>Actinopterygii</taxon>
        <taxon>Neopterygii</taxon>
        <taxon>Teleostei</taxon>
        <taxon>Neoteleostei</taxon>
        <taxon>Acanthomorphata</taxon>
        <taxon>Ovalentaria</taxon>
        <taxon>Atherinomorphae</taxon>
        <taxon>Beloniformes</taxon>
        <taxon>Adrianichthyidae</taxon>
        <taxon>Oryziinae</taxon>
        <taxon>Oryzias</taxon>
    </lineage>
</organism>
<keyword evidence="12" id="KW-0406">Ion transport</keyword>
<dbReference type="Gene3D" id="1.20.5.170">
    <property type="match status" value="1"/>
</dbReference>
<dbReference type="GO" id="GO:1990573">
    <property type="term" value="P:potassium ion import across plasma membrane"/>
    <property type="evidence" value="ECO:0007669"/>
    <property type="project" value="TreeGrafter"/>
</dbReference>
<evidence type="ECO:0000256" key="13">
    <source>
        <dbReference type="ARBA" id="ARBA00023136"/>
    </source>
</evidence>
<evidence type="ECO:0000256" key="8">
    <source>
        <dbReference type="ARBA" id="ARBA00022958"/>
    </source>
</evidence>
<evidence type="ECO:0000256" key="14">
    <source>
        <dbReference type="ARBA" id="ARBA00023157"/>
    </source>
</evidence>